<comment type="caution">
    <text evidence="1">The sequence shown here is derived from an EMBL/GenBank/DDBJ whole genome shotgun (WGS) entry which is preliminary data.</text>
</comment>
<dbReference type="EMBL" id="JAGQHS010000215">
    <property type="protein sequence ID" value="MCA9758809.1"/>
    <property type="molecule type" value="Genomic_DNA"/>
</dbReference>
<feature type="non-terminal residue" evidence="1">
    <location>
        <position position="1"/>
    </location>
</feature>
<organism evidence="1 2">
    <name type="scientific">Eiseniibacteriota bacterium</name>
    <dbReference type="NCBI Taxonomy" id="2212470"/>
    <lineage>
        <taxon>Bacteria</taxon>
        <taxon>Candidatus Eiseniibacteriota</taxon>
    </lineage>
</organism>
<evidence type="ECO:0000313" key="2">
    <source>
        <dbReference type="Proteomes" id="UP000739538"/>
    </source>
</evidence>
<accession>A0A956SGM0</accession>
<gene>
    <name evidence="1" type="ORF">KDA27_23650</name>
</gene>
<dbReference type="AlphaFoldDB" id="A0A956SGM0"/>
<dbReference type="Proteomes" id="UP000739538">
    <property type="component" value="Unassembled WGS sequence"/>
</dbReference>
<reference evidence="1" key="2">
    <citation type="journal article" date="2021" name="Microbiome">
        <title>Successional dynamics and alternative stable states in a saline activated sludge microbial community over 9 years.</title>
        <authorList>
            <person name="Wang Y."/>
            <person name="Ye J."/>
            <person name="Ju F."/>
            <person name="Liu L."/>
            <person name="Boyd J.A."/>
            <person name="Deng Y."/>
            <person name="Parks D.H."/>
            <person name="Jiang X."/>
            <person name="Yin X."/>
            <person name="Woodcroft B.J."/>
            <person name="Tyson G.W."/>
            <person name="Hugenholtz P."/>
            <person name="Polz M.F."/>
            <person name="Zhang T."/>
        </authorList>
    </citation>
    <scope>NUCLEOTIDE SEQUENCE</scope>
    <source>
        <strain evidence="1">HKST-UBA02</strain>
    </source>
</reference>
<dbReference type="SUPFAM" id="SSF53474">
    <property type="entry name" value="alpha/beta-Hydrolases"/>
    <property type="match status" value="1"/>
</dbReference>
<sequence length="69" mass="7894">TQPHPLRLVYGTQDNQRILESATHAETFWREWQQPFEVFTHPGGHHFPGDWVQVLGDGVTQILTQSAAK</sequence>
<protein>
    <submittedName>
        <fullName evidence="1">Uncharacterized protein</fullName>
    </submittedName>
</protein>
<dbReference type="InterPro" id="IPR029058">
    <property type="entry name" value="AB_hydrolase_fold"/>
</dbReference>
<evidence type="ECO:0000313" key="1">
    <source>
        <dbReference type="EMBL" id="MCA9758809.1"/>
    </source>
</evidence>
<reference evidence="1" key="1">
    <citation type="submission" date="2020-04" db="EMBL/GenBank/DDBJ databases">
        <authorList>
            <person name="Zhang T."/>
        </authorList>
    </citation>
    <scope>NUCLEOTIDE SEQUENCE</scope>
    <source>
        <strain evidence="1">HKST-UBA02</strain>
    </source>
</reference>
<name>A0A956SGM0_UNCEI</name>
<proteinExistence type="predicted"/>